<dbReference type="Pfam" id="PF06273">
    <property type="entry name" value="eIF-4B"/>
    <property type="match status" value="1"/>
</dbReference>
<feature type="compositionally biased region" description="Basic and acidic residues" evidence="1">
    <location>
        <begin position="14"/>
        <end position="27"/>
    </location>
</feature>
<feature type="region of interest" description="Disordered" evidence="1">
    <location>
        <begin position="445"/>
        <end position="522"/>
    </location>
</feature>
<dbReference type="Proteomes" id="UP001415857">
    <property type="component" value="Unassembled WGS sequence"/>
</dbReference>
<dbReference type="PANTHER" id="PTHR32091">
    <property type="entry name" value="EUKARYOTIC TRANSLATION INITIATION FACTOR 4B"/>
    <property type="match status" value="1"/>
</dbReference>
<proteinExistence type="predicted"/>
<evidence type="ECO:0000256" key="1">
    <source>
        <dbReference type="SAM" id="MobiDB-lite"/>
    </source>
</evidence>
<dbReference type="AlphaFoldDB" id="A0AAP0RES9"/>
<feature type="compositionally biased region" description="Basic and acidic residues" evidence="1">
    <location>
        <begin position="277"/>
        <end position="301"/>
    </location>
</feature>
<evidence type="ECO:0008006" key="4">
    <source>
        <dbReference type="Google" id="ProtNLM"/>
    </source>
</evidence>
<feature type="compositionally biased region" description="Basic and acidic residues" evidence="1">
    <location>
        <begin position="227"/>
        <end position="250"/>
    </location>
</feature>
<dbReference type="GO" id="GO:0003729">
    <property type="term" value="F:mRNA binding"/>
    <property type="evidence" value="ECO:0007669"/>
    <property type="project" value="TreeGrafter"/>
</dbReference>
<gene>
    <name evidence="2" type="ORF">L1049_006020</name>
</gene>
<sequence>MSKPWGNIGAWAAEAERAEAEEKEEKLAAAAAASASESQSFPSLREAISAKPKKKKMTLTEFNRGGYVAPGTRRDSAMGLTQDEMLMLPTGPKERSAEEMQYGRPGGGFSYSRSGGPPGRRDADQDGSWGGGRRSYGGFEDDRRAPPPRASEFDQPSRADEVDNWAVGKKSTPSLSVESGRNNRYSSLSGGMGGGGGSRADEVDNWATGKKPVSARSLAFGSGFHDSGPEPDRWSRGGLREGSDRERPRLVLDPPRGEVAGIEPSRTNRASPFGTARPREQVLAEKGLDWKKMDSDIEAKKTSRPTSSHSSRPSSAQSSRSEGPVMQGMEGVVKPRQKVNPFGDAKPREVLLEEKGKDWRKIDLELEHRSVDRPETEEEKILKEEIDHLKKELEKESVIEVNRESLQGSGGDQPSLQDLLLKKEKDLELLIRELDDKVRFGQKAIERPGSGAGRVAGFPERPPSQSGIFEESRNMEFMERPRSRGTVDVWRPGDDRRGFQGGRERGFLGNRDMDRPRSRERW</sequence>
<protein>
    <recommendedName>
        <fullName evidence="4">Eukaryotic translation initiation factor 4B</fullName>
    </recommendedName>
</protein>
<comment type="caution">
    <text evidence="2">The sequence shown here is derived from an EMBL/GenBank/DDBJ whole genome shotgun (WGS) entry which is preliminary data.</text>
</comment>
<evidence type="ECO:0000313" key="3">
    <source>
        <dbReference type="Proteomes" id="UP001415857"/>
    </source>
</evidence>
<feature type="compositionally biased region" description="Basic and acidic residues" evidence="1">
    <location>
        <begin position="470"/>
        <end position="482"/>
    </location>
</feature>
<feature type="compositionally biased region" description="Low complexity" evidence="1">
    <location>
        <begin position="304"/>
        <end position="321"/>
    </location>
</feature>
<dbReference type="InterPro" id="IPR010433">
    <property type="entry name" value="EIF-4B_pln"/>
</dbReference>
<accession>A0AAP0RES9</accession>
<dbReference type="PANTHER" id="PTHR32091:SF20">
    <property type="entry name" value="EUKARYOTIC TRANSLATION INITIATION FACTOR 4B1"/>
    <property type="match status" value="1"/>
</dbReference>
<feature type="compositionally biased region" description="Basic and acidic residues" evidence="1">
    <location>
        <begin position="491"/>
        <end position="522"/>
    </location>
</feature>
<reference evidence="2 3" key="1">
    <citation type="journal article" date="2024" name="Plant J.">
        <title>Genome sequences and population genomics reveal climatic adaptation and genomic divergence between two closely related sweetgum species.</title>
        <authorList>
            <person name="Xu W.Q."/>
            <person name="Ren C.Q."/>
            <person name="Zhang X.Y."/>
            <person name="Comes H.P."/>
            <person name="Liu X.H."/>
            <person name="Li Y.G."/>
            <person name="Kettle C.J."/>
            <person name="Jalonen R."/>
            <person name="Gaisberger H."/>
            <person name="Ma Y.Z."/>
            <person name="Qiu Y.X."/>
        </authorList>
    </citation>
    <scope>NUCLEOTIDE SEQUENCE [LARGE SCALE GENOMIC DNA]</scope>
    <source>
        <strain evidence="2">Hangzhou</strain>
    </source>
</reference>
<organism evidence="2 3">
    <name type="scientific">Liquidambar formosana</name>
    <name type="common">Formosan gum</name>
    <dbReference type="NCBI Taxonomy" id="63359"/>
    <lineage>
        <taxon>Eukaryota</taxon>
        <taxon>Viridiplantae</taxon>
        <taxon>Streptophyta</taxon>
        <taxon>Embryophyta</taxon>
        <taxon>Tracheophyta</taxon>
        <taxon>Spermatophyta</taxon>
        <taxon>Magnoliopsida</taxon>
        <taxon>eudicotyledons</taxon>
        <taxon>Gunneridae</taxon>
        <taxon>Pentapetalae</taxon>
        <taxon>Saxifragales</taxon>
        <taxon>Altingiaceae</taxon>
        <taxon>Liquidambar</taxon>
    </lineage>
</organism>
<feature type="region of interest" description="Disordered" evidence="1">
    <location>
        <begin position="1"/>
        <end position="349"/>
    </location>
</feature>
<evidence type="ECO:0000313" key="2">
    <source>
        <dbReference type="EMBL" id="KAK9276486.1"/>
    </source>
</evidence>
<name>A0AAP0RES9_LIQFO</name>
<keyword evidence="3" id="KW-1185">Reference proteome</keyword>
<dbReference type="EMBL" id="JBBPBK010000010">
    <property type="protein sequence ID" value="KAK9276486.1"/>
    <property type="molecule type" value="Genomic_DNA"/>
</dbReference>
<dbReference type="GO" id="GO:0003743">
    <property type="term" value="F:translation initiation factor activity"/>
    <property type="evidence" value="ECO:0007669"/>
    <property type="project" value="InterPro"/>
</dbReference>
<feature type="compositionally biased region" description="Basic and acidic residues" evidence="1">
    <location>
        <begin position="140"/>
        <end position="161"/>
    </location>
</feature>
<feature type="compositionally biased region" description="Low complexity" evidence="1">
    <location>
        <begin position="28"/>
        <end position="38"/>
    </location>
</feature>
<feature type="compositionally biased region" description="Polar residues" evidence="1">
    <location>
        <begin position="171"/>
        <end position="185"/>
    </location>
</feature>